<dbReference type="InterPro" id="IPR001839">
    <property type="entry name" value="TGF-b_C"/>
</dbReference>
<comment type="subcellular location">
    <subcellularLocation>
        <location evidence="1">Secreted</location>
    </subcellularLocation>
</comment>
<dbReference type="PROSITE" id="PS00250">
    <property type="entry name" value="TGF_BETA_1"/>
    <property type="match status" value="1"/>
</dbReference>
<keyword evidence="4 6" id="KW-0339">Growth factor</keyword>
<dbReference type="Gene3D" id="2.10.90.10">
    <property type="entry name" value="Cystine-knot cytokines"/>
    <property type="match status" value="1"/>
</dbReference>
<accession>A0A8C3IRL9</accession>
<dbReference type="GO" id="GO:0008083">
    <property type="term" value="F:growth factor activity"/>
    <property type="evidence" value="ECO:0007669"/>
    <property type="project" value="UniProtKB-KW"/>
</dbReference>
<evidence type="ECO:0000256" key="2">
    <source>
        <dbReference type="ARBA" id="ARBA00006656"/>
    </source>
</evidence>
<dbReference type="AlphaFoldDB" id="A0A8C3IRL9"/>
<dbReference type="Ensembl" id="ENSCPBT00000042769.1">
    <property type="protein sequence ID" value="ENSCPBP00000036469.1"/>
    <property type="gene ID" value="ENSCPBG00000025328.1"/>
</dbReference>
<gene>
    <name evidence="7" type="primary">LOC101932523</name>
</gene>
<protein>
    <submittedName>
        <fullName evidence="7">Uncharacterized protein</fullName>
    </submittedName>
</protein>
<dbReference type="Pfam" id="PF00019">
    <property type="entry name" value="TGF_beta"/>
    <property type="match status" value="1"/>
</dbReference>
<keyword evidence="3" id="KW-0964">Secreted</keyword>
<dbReference type="InterPro" id="IPR029034">
    <property type="entry name" value="Cystine-knot_cytokine"/>
</dbReference>
<dbReference type="GeneTree" id="ENSGT00990000204039"/>
<dbReference type="OrthoDB" id="9411036at2759"/>
<evidence type="ECO:0000256" key="6">
    <source>
        <dbReference type="RuleBase" id="RU000354"/>
    </source>
</evidence>
<evidence type="ECO:0000256" key="3">
    <source>
        <dbReference type="ARBA" id="ARBA00022525"/>
    </source>
</evidence>
<dbReference type="InterPro" id="IPR015615">
    <property type="entry name" value="TGF-beta-rel"/>
</dbReference>
<dbReference type="SMART" id="SM00204">
    <property type="entry name" value="TGFB"/>
    <property type="match status" value="1"/>
</dbReference>
<organism evidence="7 8">
    <name type="scientific">Chrysemys picta bellii</name>
    <name type="common">Western painted turtle</name>
    <name type="synonym">Emys bellii</name>
    <dbReference type="NCBI Taxonomy" id="8478"/>
    <lineage>
        <taxon>Eukaryota</taxon>
        <taxon>Metazoa</taxon>
        <taxon>Chordata</taxon>
        <taxon>Craniata</taxon>
        <taxon>Vertebrata</taxon>
        <taxon>Euteleostomi</taxon>
        <taxon>Archelosauria</taxon>
        <taxon>Testudinata</taxon>
        <taxon>Testudines</taxon>
        <taxon>Cryptodira</taxon>
        <taxon>Durocryptodira</taxon>
        <taxon>Testudinoidea</taxon>
        <taxon>Emydidae</taxon>
        <taxon>Chrysemys</taxon>
    </lineage>
</organism>
<sequence length="357" mass="40524">MSIVSLFLGLICGLLLMFCSHCPGAGKCQLIWGTDEQLSKAILEMLHINKLSIPLRTKPHHYMKLVYHLRNPPALNSEGTLVQSFRSIQDPDFGIPGWLWFNISYLKPSMRLAELVLLRKTLHPESLTVNVTVHSISVVQGNITESEALDEKVLTLDELPPSGYDVFNISAILNETTSDVIGFQLRFTDDSGSLVLHEALTKSLYCLNRCTRSEPLLVAYRFLVTELYGGSKQQVTRECQHCATERRRNLPEDSRLQQCSLHQHYVNFQTMQLSHWILEPPGFFTSFCKGECSDEESGELSEAQRGVINKTENRMSSRCVPQKRSSINVMYLSHSEDLVIERLKDLRVESCACNQLF</sequence>
<evidence type="ECO:0000313" key="8">
    <source>
        <dbReference type="Proteomes" id="UP000694380"/>
    </source>
</evidence>
<dbReference type="GO" id="GO:0005615">
    <property type="term" value="C:extracellular space"/>
    <property type="evidence" value="ECO:0007669"/>
    <property type="project" value="TreeGrafter"/>
</dbReference>
<keyword evidence="5" id="KW-1015">Disulfide bond</keyword>
<dbReference type="PROSITE" id="PS51362">
    <property type="entry name" value="TGF_BETA_2"/>
    <property type="match status" value="1"/>
</dbReference>
<proteinExistence type="inferred from homology"/>
<name>A0A8C3IRL9_CHRPI</name>
<evidence type="ECO:0000256" key="5">
    <source>
        <dbReference type="ARBA" id="ARBA00023157"/>
    </source>
</evidence>
<dbReference type="Proteomes" id="UP000694380">
    <property type="component" value="Unplaced"/>
</dbReference>
<comment type="similarity">
    <text evidence="2 6">Belongs to the TGF-beta family.</text>
</comment>
<keyword evidence="8" id="KW-1185">Reference proteome</keyword>
<dbReference type="PANTHER" id="PTHR11848">
    <property type="entry name" value="TGF-BETA FAMILY"/>
    <property type="match status" value="1"/>
</dbReference>
<dbReference type="PANTHER" id="PTHR11848:SF243">
    <property type="entry name" value="GROWTH_DIFFERENTIATION FACTOR 6-A-LIKE"/>
    <property type="match status" value="1"/>
</dbReference>
<dbReference type="InterPro" id="IPR017948">
    <property type="entry name" value="TGFb_CS"/>
</dbReference>
<dbReference type="SUPFAM" id="SSF57501">
    <property type="entry name" value="Cystine-knot cytokines"/>
    <property type="match status" value="1"/>
</dbReference>
<evidence type="ECO:0000256" key="4">
    <source>
        <dbReference type="ARBA" id="ARBA00023030"/>
    </source>
</evidence>
<reference evidence="7" key="1">
    <citation type="submission" date="2025-08" db="UniProtKB">
        <authorList>
            <consortium name="Ensembl"/>
        </authorList>
    </citation>
    <scope>IDENTIFICATION</scope>
</reference>
<evidence type="ECO:0000313" key="7">
    <source>
        <dbReference type="Ensembl" id="ENSCPBP00000036469.1"/>
    </source>
</evidence>
<reference evidence="7" key="2">
    <citation type="submission" date="2025-09" db="UniProtKB">
        <authorList>
            <consortium name="Ensembl"/>
        </authorList>
    </citation>
    <scope>IDENTIFICATION</scope>
</reference>
<dbReference type="GO" id="GO:0005125">
    <property type="term" value="F:cytokine activity"/>
    <property type="evidence" value="ECO:0007669"/>
    <property type="project" value="TreeGrafter"/>
</dbReference>
<evidence type="ECO:0000256" key="1">
    <source>
        <dbReference type="ARBA" id="ARBA00004613"/>
    </source>
</evidence>
<dbReference type="OMA" id="PYMKQVY"/>